<feature type="region of interest" description="Disordered" evidence="1">
    <location>
        <begin position="199"/>
        <end position="291"/>
    </location>
</feature>
<comment type="caution">
    <text evidence="3">The sequence shown here is derived from an EMBL/GenBank/DDBJ whole genome shotgun (WGS) entry which is preliminary data.</text>
</comment>
<name>A0A3D8S0C0_9HELO</name>
<feature type="domain" description="DUF7053" evidence="2">
    <location>
        <begin position="2"/>
        <end position="172"/>
    </location>
</feature>
<feature type="compositionally biased region" description="Polar residues" evidence="1">
    <location>
        <begin position="255"/>
        <end position="270"/>
    </location>
</feature>
<dbReference type="STRING" id="1849047.A0A3D8S0C0"/>
<dbReference type="OrthoDB" id="3246050at2759"/>
<reference evidence="3 4" key="1">
    <citation type="journal article" date="2018" name="IMA Fungus">
        <title>IMA Genome-F 9: Draft genome sequence of Annulohypoxylon stygium, Aspergillus mulundensis, Berkeleyomyces basicola (syn. Thielaviopsis basicola), Ceratocystis smalleyi, two Cercospora beticola strains, Coleophoma cylindrospora, Fusarium fracticaudum, Phialophora cf. hyalina, and Morchella septimelata.</title>
        <authorList>
            <person name="Wingfield B.D."/>
            <person name="Bills G.F."/>
            <person name="Dong Y."/>
            <person name="Huang W."/>
            <person name="Nel W.J."/>
            <person name="Swalarsk-Parry B.S."/>
            <person name="Vaghefi N."/>
            <person name="Wilken P.M."/>
            <person name="An Z."/>
            <person name="de Beer Z.W."/>
            <person name="De Vos L."/>
            <person name="Chen L."/>
            <person name="Duong T.A."/>
            <person name="Gao Y."/>
            <person name="Hammerbacher A."/>
            <person name="Kikkert J.R."/>
            <person name="Li Y."/>
            <person name="Li H."/>
            <person name="Li K."/>
            <person name="Li Q."/>
            <person name="Liu X."/>
            <person name="Ma X."/>
            <person name="Naidoo K."/>
            <person name="Pethybridge S.J."/>
            <person name="Sun J."/>
            <person name="Steenkamp E.T."/>
            <person name="van der Nest M.A."/>
            <person name="van Wyk S."/>
            <person name="Wingfield M.J."/>
            <person name="Xiong C."/>
            <person name="Yue Q."/>
            <person name="Zhang X."/>
        </authorList>
    </citation>
    <scope>NUCLEOTIDE SEQUENCE [LARGE SCALE GENOMIC DNA]</scope>
    <source>
        <strain evidence="3 4">BP6252</strain>
    </source>
</reference>
<evidence type="ECO:0000256" key="1">
    <source>
        <dbReference type="SAM" id="MobiDB-lite"/>
    </source>
</evidence>
<dbReference type="PANTHER" id="PTHR38117">
    <property type="entry name" value="NACHT AND WD40 DOMAIN PROTEIN"/>
    <property type="match status" value="1"/>
</dbReference>
<dbReference type="PANTHER" id="PTHR38117:SF2">
    <property type="entry name" value="NACHT AND WD40 DOMAIN PROTEIN"/>
    <property type="match status" value="1"/>
</dbReference>
<feature type="compositionally biased region" description="Polar residues" evidence="1">
    <location>
        <begin position="199"/>
        <end position="217"/>
    </location>
</feature>
<protein>
    <recommendedName>
        <fullName evidence="2">DUF7053 domain-containing protein</fullName>
    </recommendedName>
</protein>
<evidence type="ECO:0000313" key="4">
    <source>
        <dbReference type="Proteomes" id="UP000256645"/>
    </source>
</evidence>
<dbReference type="InterPro" id="IPR055481">
    <property type="entry name" value="DUF7053"/>
</dbReference>
<evidence type="ECO:0000259" key="2">
    <source>
        <dbReference type="Pfam" id="PF23155"/>
    </source>
</evidence>
<gene>
    <name evidence="3" type="ORF">BP6252_04377</name>
</gene>
<feature type="region of interest" description="Disordered" evidence="1">
    <location>
        <begin position="357"/>
        <end position="380"/>
    </location>
</feature>
<sequence length="380" mass="41112">MSKKSVFTTITELPAGLSRETVIDTLHCHTEMIDLNPLVIARSPLPKAPAHATAEEFHCTWYSITDTIQYLPGGLAKGNVTYTGCFHDLPTGLQTHVYAPMGLDIRSKWTLGGTLPGEPIQPVELGLGAPMQGLYLREDVEMKCNVMLTSFVKKTLKKSHALLVDRMMAKAHIVVGQEHNARLSVMQERNMRTANYVESQSSLTYADSSADSESNYEGSAGRNYPGQGSGSPGYAQQIASPPTTPGYSYLPDPALSSQGRNIRASTSSLPNFAKDGRNSYGQPNGALGQNHPRIVSWQNLNATRQNPGLGYDGGNTVDPAYRPANHYVEAPRPQSYQAPPPQGHAVELASEPRNVNSVVPDLTLPSNRSSVPYGVHEMAG</sequence>
<dbReference type="AlphaFoldDB" id="A0A3D8S0C0"/>
<accession>A0A3D8S0C0</accession>
<keyword evidence="4" id="KW-1185">Reference proteome</keyword>
<evidence type="ECO:0000313" key="3">
    <source>
        <dbReference type="EMBL" id="RDW79739.1"/>
    </source>
</evidence>
<organism evidence="3 4">
    <name type="scientific">Coleophoma cylindrospora</name>
    <dbReference type="NCBI Taxonomy" id="1849047"/>
    <lineage>
        <taxon>Eukaryota</taxon>
        <taxon>Fungi</taxon>
        <taxon>Dikarya</taxon>
        <taxon>Ascomycota</taxon>
        <taxon>Pezizomycotina</taxon>
        <taxon>Leotiomycetes</taxon>
        <taxon>Helotiales</taxon>
        <taxon>Dermateaceae</taxon>
        <taxon>Coleophoma</taxon>
    </lineage>
</organism>
<proteinExistence type="predicted"/>
<dbReference type="Proteomes" id="UP000256645">
    <property type="component" value="Unassembled WGS sequence"/>
</dbReference>
<dbReference type="EMBL" id="PDLM01000004">
    <property type="protein sequence ID" value="RDW79739.1"/>
    <property type="molecule type" value="Genomic_DNA"/>
</dbReference>
<dbReference type="Pfam" id="PF23155">
    <property type="entry name" value="DUF7053"/>
    <property type="match status" value="1"/>
</dbReference>